<accession>A0A829YFQ0</accession>
<organism evidence="2 3">
    <name type="scientific">Steroidobacter agaridevorans</name>
    <dbReference type="NCBI Taxonomy" id="2695856"/>
    <lineage>
        <taxon>Bacteria</taxon>
        <taxon>Pseudomonadati</taxon>
        <taxon>Pseudomonadota</taxon>
        <taxon>Gammaproteobacteria</taxon>
        <taxon>Steroidobacterales</taxon>
        <taxon>Steroidobacteraceae</taxon>
        <taxon>Steroidobacter</taxon>
    </lineage>
</organism>
<dbReference type="SUPFAM" id="SSF55729">
    <property type="entry name" value="Acyl-CoA N-acyltransferases (Nat)"/>
    <property type="match status" value="1"/>
</dbReference>
<dbReference type="PANTHER" id="PTHR43305:SF1">
    <property type="entry name" value="FAMILY N-ACETYLTRANSFERASE, PUTATIVE (AFU_ORTHOLOGUE AFUA_2G01380)-RELATED"/>
    <property type="match status" value="1"/>
</dbReference>
<name>A0A829YFQ0_9GAMM</name>
<dbReference type="Proteomes" id="UP000445000">
    <property type="component" value="Unassembled WGS sequence"/>
</dbReference>
<protein>
    <submittedName>
        <fullName evidence="2">N-acetyltransferase</fullName>
    </submittedName>
</protein>
<proteinExistence type="predicted"/>
<comment type="caution">
    <text evidence="2">The sequence shown here is derived from an EMBL/GenBank/DDBJ whole genome shotgun (WGS) entry which is preliminary data.</text>
</comment>
<dbReference type="Gene3D" id="3.40.630.30">
    <property type="match status" value="1"/>
</dbReference>
<sequence>MLSGNVVLIQAATPELIALTRDLFQEYALAIGIDLEYQGFAAELAALPAPYVSPHGVLFIAYVDGEVAGCAALRPLGDGEGEMKRLYVRPAFRKVGVGRRLVDAIVAAARHAGCHTLRLDTLPSMTSAQTLYRQLGFIETPPYNDKYLPGTRFFALDLRSPQ</sequence>
<dbReference type="GO" id="GO:0016747">
    <property type="term" value="F:acyltransferase activity, transferring groups other than amino-acyl groups"/>
    <property type="evidence" value="ECO:0007669"/>
    <property type="project" value="InterPro"/>
</dbReference>
<dbReference type="InterPro" id="IPR000182">
    <property type="entry name" value="GNAT_dom"/>
</dbReference>
<evidence type="ECO:0000313" key="3">
    <source>
        <dbReference type="Proteomes" id="UP000445000"/>
    </source>
</evidence>
<dbReference type="PANTHER" id="PTHR43305">
    <property type="entry name" value="FAMILY N-ACETYLTRANSFERASE, PUTATIVE (AFU_ORTHOLOGUE AFUA_2G01380)-RELATED"/>
    <property type="match status" value="1"/>
</dbReference>
<dbReference type="Pfam" id="PF00583">
    <property type="entry name" value="Acetyltransf_1"/>
    <property type="match status" value="1"/>
</dbReference>
<dbReference type="AlphaFoldDB" id="A0A829YFQ0"/>
<dbReference type="EMBL" id="BLJN01000003">
    <property type="protein sequence ID" value="GFE81611.1"/>
    <property type="molecule type" value="Genomic_DNA"/>
</dbReference>
<evidence type="ECO:0000313" key="2">
    <source>
        <dbReference type="EMBL" id="GFE81611.1"/>
    </source>
</evidence>
<keyword evidence="2" id="KW-0808">Transferase</keyword>
<dbReference type="InterPro" id="IPR016181">
    <property type="entry name" value="Acyl_CoA_acyltransferase"/>
</dbReference>
<feature type="domain" description="N-acetyltransferase" evidence="1">
    <location>
        <begin position="7"/>
        <end position="159"/>
    </location>
</feature>
<dbReference type="PROSITE" id="PS51186">
    <property type="entry name" value="GNAT"/>
    <property type="match status" value="1"/>
</dbReference>
<dbReference type="CDD" id="cd04301">
    <property type="entry name" value="NAT_SF"/>
    <property type="match status" value="1"/>
</dbReference>
<gene>
    <name evidence="2" type="ORF">GCM10011487_36110</name>
</gene>
<keyword evidence="3" id="KW-1185">Reference proteome</keyword>
<reference evidence="3" key="1">
    <citation type="submission" date="2020-01" db="EMBL/GenBank/DDBJ databases">
        <title>'Steroidobacter agaridevorans' sp. nov., agar-degrading bacteria isolated from rhizosphere soils.</title>
        <authorList>
            <person name="Ikenaga M."/>
            <person name="Kataoka M."/>
            <person name="Murouchi A."/>
            <person name="Katsuragi S."/>
            <person name="Sakai M."/>
        </authorList>
    </citation>
    <scope>NUCLEOTIDE SEQUENCE [LARGE SCALE GENOMIC DNA]</scope>
    <source>
        <strain evidence="3">YU21-B</strain>
    </source>
</reference>
<evidence type="ECO:0000259" key="1">
    <source>
        <dbReference type="PROSITE" id="PS51186"/>
    </source>
</evidence>
<dbReference type="InterPro" id="IPR052777">
    <property type="entry name" value="Acetyltransferase_Enz"/>
</dbReference>